<evidence type="ECO:0000256" key="1">
    <source>
        <dbReference type="SAM" id="Phobius"/>
    </source>
</evidence>
<keyword evidence="1" id="KW-0472">Membrane</keyword>
<keyword evidence="1" id="KW-1133">Transmembrane helix</keyword>
<feature type="transmembrane region" description="Helical" evidence="1">
    <location>
        <begin position="6"/>
        <end position="25"/>
    </location>
</feature>
<name>A0A1F7ILL3_9BACT</name>
<sequence>MYNKIYIALALSSIFLVAIVLFFLNRSTNNLQQNKINEPITPRPTDSIVIGQTCQTNGQCGAGKFCYQSVCRPANYCLSDSDCSIGAECQRVCQGEECNAATEKCGTLSLLNKNYVFDCFRILACKPEVVRCMTNGCQITGE</sequence>
<dbReference type="AlphaFoldDB" id="A0A1F7ILL3"/>
<evidence type="ECO:0000313" key="2">
    <source>
        <dbReference type="EMBL" id="OGK44212.1"/>
    </source>
</evidence>
<dbReference type="Proteomes" id="UP000179072">
    <property type="component" value="Unassembled WGS sequence"/>
</dbReference>
<comment type="caution">
    <text evidence="2">The sequence shown here is derived from an EMBL/GenBank/DDBJ whole genome shotgun (WGS) entry which is preliminary data.</text>
</comment>
<accession>A0A1F7ILL3</accession>
<evidence type="ECO:0000313" key="3">
    <source>
        <dbReference type="Proteomes" id="UP000179072"/>
    </source>
</evidence>
<protein>
    <recommendedName>
        <fullName evidence="4">Dickkopf N-terminal cysteine-rich domain-containing protein</fullName>
    </recommendedName>
</protein>
<dbReference type="EMBL" id="MGAK01000023">
    <property type="protein sequence ID" value="OGK44212.1"/>
    <property type="molecule type" value="Genomic_DNA"/>
</dbReference>
<evidence type="ECO:0008006" key="4">
    <source>
        <dbReference type="Google" id="ProtNLM"/>
    </source>
</evidence>
<organism evidence="2 3">
    <name type="scientific">Candidatus Roizmanbacteria bacterium RIFCSPLOWO2_01_FULL_38_11</name>
    <dbReference type="NCBI Taxonomy" id="1802060"/>
    <lineage>
        <taxon>Bacteria</taxon>
        <taxon>Candidatus Roizmaniibacteriota</taxon>
    </lineage>
</organism>
<gene>
    <name evidence="2" type="ORF">A2957_01940</name>
</gene>
<keyword evidence="1" id="KW-0812">Transmembrane</keyword>
<reference evidence="2 3" key="1">
    <citation type="journal article" date="2016" name="Nat. Commun.">
        <title>Thousands of microbial genomes shed light on interconnected biogeochemical processes in an aquifer system.</title>
        <authorList>
            <person name="Anantharaman K."/>
            <person name="Brown C.T."/>
            <person name="Hug L.A."/>
            <person name="Sharon I."/>
            <person name="Castelle C.J."/>
            <person name="Probst A.J."/>
            <person name="Thomas B.C."/>
            <person name="Singh A."/>
            <person name="Wilkins M.J."/>
            <person name="Karaoz U."/>
            <person name="Brodie E.L."/>
            <person name="Williams K.H."/>
            <person name="Hubbard S.S."/>
            <person name="Banfield J.F."/>
        </authorList>
    </citation>
    <scope>NUCLEOTIDE SEQUENCE [LARGE SCALE GENOMIC DNA]</scope>
</reference>
<proteinExistence type="predicted"/>